<dbReference type="GeneID" id="13453937"/>
<feature type="region of interest" description="Disordered" evidence="1">
    <location>
        <begin position="345"/>
        <end position="369"/>
    </location>
</feature>
<dbReference type="AlphaFoldDB" id="E9AV26"/>
<dbReference type="OrthoDB" id="266780at2759"/>
<dbReference type="Proteomes" id="UP000007259">
    <property type="component" value="Chromosome 21"/>
</dbReference>
<dbReference type="RefSeq" id="XP_003875299.1">
    <property type="nucleotide sequence ID" value="XM_003875250.1"/>
</dbReference>
<evidence type="ECO:0000313" key="2">
    <source>
        <dbReference type="EMBL" id="CBZ26807.1"/>
    </source>
</evidence>
<proteinExistence type="predicted"/>
<name>E9AV26_LEIMU</name>
<organism evidence="2 3">
    <name type="scientific">Leishmania mexicana (strain MHOM/GT/2001/U1103)</name>
    <dbReference type="NCBI Taxonomy" id="929439"/>
    <lineage>
        <taxon>Eukaryota</taxon>
        <taxon>Discoba</taxon>
        <taxon>Euglenozoa</taxon>
        <taxon>Kinetoplastea</taxon>
        <taxon>Metakinetoplastina</taxon>
        <taxon>Trypanosomatida</taxon>
        <taxon>Trypanosomatidae</taxon>
        <taxon>Leishmaniinae</taxon>
        <taxon>Leishmania</taxon>
    </lineage>
</organism>
<gene>
    <name evidence="2" type="ORF">LMXM_21_0590</name>
</gene>
<dbReference type="EMBL" id="FR799574">
    <property type="protein sequence ID" value="CBZ26807.1"/>
    <property type="molecule type" value="Genomic_DNA"/>
</dbReference>
<dbReference type="OMA" id="EVQTERC"/>
<protein>
    <submittedName>
        <fullName evidence="2">Uncharacterized protein</fullName>
    </submittedName>
</protein>
<evidence type="ECO:0000256" key="1">
    <source>
        <dbReference type="SAM" id="MobiDB-lite"/>
    </source>
</evidence>
<dbReference type="KEGG" id="lmi:LMXM_21_0590"/>
<accession>E9AV26</accession>
<keyword evidence="3" id="KW-1185">Reference proteome</keyword>
<dbReference type="VEuPathDB" id="TriTrypDB:LmxM.21.0590"/>
<feature type="compositionally biased region" description="Low complexity" evidence="1">
    <location>
        <begin position="350"/>
        <end position="360"/>
    </location>
</feature>
<feature type="region of interest" description="Disordered" evidence="1">
    <location>
        <begin position="282"/>
        <end position="324"/>
    </location>
</feature>
<reference evidence="2 3" key="1">
    <citation type="journal article" date="2011" name="Genome Res.">
        <title>Chromosome and gene copy number variation allow major structural change between species and strains of Leishmania.</title>
        <authorList>
            <person name="Rogers M.B."/>
            <person name="Hilley J.D."/>
            <person name="Dickens N.J."/>
            <person name="Wilkes J."/>
            <person name="Bates P.A."/>
            <person name="Depledge D.P."/>
            <person name="Harris D."/>
            <person name="Her Y."/>
            <person name="Herzyk P."/>
            <person name="Imamura H."/>
            <person name="Otto T.D."/>
            <person name="Sanders M."/>
            <person name="Seeger K."/>
            <person name="Dujardin J.C."/>
            <person name="Berriman M."/>
            <person name="Smith D.F."/>
            <person name="Hertz-Fowler C."/>
            <person name="Mottram J.C."/>
        </authorList>
    </citation>
    <scope>NUCLEOTIDE SEQUENCE [LARGE SCALE GENOMIC DNA]</scope>
    <source>
        <strain evidence="2 3">MHOM/GT/2001/U1103</strain>
    </source>
</reference>
<sequence length="384" mass="40399">MTSRVPFSAAPLAVYAMPEADGSTYMSTVVVPSQPHMYKAAAATVAAASSTDITNGEHVSREGPSCYPLAVSTPESGVTSDAPSALVPAPLISDSHDCHLQSAPSFGPPPSGLLLSVRETGVVTPAEIDHGIVADAGAEEDEAAKQGEVQTERCGANRDVQRLYMHPLAAAAAEGSFGVTSHVDPITAALARQQQQQNRGEPRSPLSSRTLQALYAAYTEGRYSSFITQLTADDVLAPPPLALTWYPSVPAGVTRFGDRKRTADSLTVTAMGQHEKSMLEEEAHGVAEMTSTGAAPPLRRPRTEEVSVPGAEAQAPSASSSVPASVGACIPPLGIYTEECATKRSDSTDAVRASAAADTHATAHRKRDRDERVYEYLSHGRRLR</sequence>
<evidence type="ECO:0000313" key="3">
    <source>
        <dbReference type="Proteomes" id="UP000007259"/>
    </source>
</evidence>
<dbReference type="PhylomeDB" id="E9AV26"/>
<feature type="compositionally biased region" description="Low complexity" evidence="1">
    <location>
        <begin position="309"/>
        <end position="324"/>
    </location>
</feature>